<dbReference type="AlphaFoldDB" id="A0A545V459"/>
<evidence type="ECO:0000313" key="2">
    <source>
        <dbReference type="EMBL" id="TQV96500.1"/>
    </source>
</evidence>
<organism evidence="2 3">
    <name type="scientific">Cordyceps javanica</name>
    <dbReference type="NCBI Taxonomy" id="43265"/>
    <lineage>
        <taxon>Eukaryota</taxon>
        <taxon>Fungi</taxon>
        <taxon>Dikarya</taxon>
        <taxon>Ascomycota</taxon>
        <taxon>Pezizomycotina</taxon>
        <taxon>Sordariomycetes</taxon>
        <taxon>Hypocreomycetidae</taxon>
        <taxon>Hypocreales</taxon>
        <taxon>Cordycipitaceae</taxon>
        <taxon>Cordyceps</taxon>
    </lineage>
</organism>
<comment type="caution">
    <text evidence="2">The sequence shown here is derived from an EMBL/GenBank/DDBJ whole genome shotgun (WGS) entry which is preliminary data.</text>
</comment>
<reference evidence="2 3" key="1">
    <citation type="journal article" date="2019" name="Appl. Microbiol. Biotechnol.">
        <title>Genome sequence of Isaria javanica and comparative genome analysis insights into family S53 peptidase evolution in fungal entomopathogens.</title>
        <authorList>
            <person name="Lin R."/>
            <person name="Zhang X."/>
            <person name="Xin B."/>
            <person name="Zou M."/>
            <person name="Gao Y."/>
            <person name="Qin F."/>
            <person name="Hu Q."/>
            <person name="Xie B."/>
            <person name="Cheng X."/>
        </authorList>
    </citation>
    <scope>NUCLEOTIDE SEQUENCE [LARGE SCALE GENOMIC DNA]</scope>
    <source>
        <strain evidence="2 3">IJ1G</strain>
    </source>
</reference>
<name>A0A545V459_9HYPO</name>
<accession>A0A545V459</accession>
<protein>
    <submittedName>
        <fullName evidence="2">Uncharacterized protein</fullName>
    </submittedName>
</protein>
<gene>
    <name evidence="2" type="ORF">IF1G_05083</name>
</gene>
<sequence length="68" mass="7404">MFQSLYSYDDFRKFCFFTKNGHNGEKRDHQPTGSDGGLGKVTTGDCSLCRVWGKVVGAISTGTPILGN</sequence>
<evidence type="ECO:0000256" key="1">
    <source>
        <dbReference type="SAM" id="MobiDB-lite"/>
    </source>
</evidence>
<dbReference type="Proteomes" id="UP000315783">
    <property type="component" value="Unassembled WGS sequence"/>
</dbReference>
<evidence type="ECO:0000313" key="3">
    <source>
        <dbReference type="Proteomes" id="UP000315783"/>
    </source>
</evidence>
<dbReference type="EMBL" id="SPUK01000006">
    <property type="protein sequence ID" value="TQV96500.1"/>
    <property type="molecule type" value="Genomic_DNA"/>
</dbReference>
<keyword evidence="3" id="KW-1185">Reference proteome</keyword>
<proteinExistence type="predicted"/>
<feature type="region of interest" description="Disordered" evidence="1">
    <location>
        <begin position="21"/>
        <end position="40"/>
    </location>
</feature>